<organism evidence="2 3">
    <name type="scientific">Cherax quadricarinatus</name>
    <name type="common">Australian red claw crayfish</name>
    <dbReference type="NCBI Taxonomy" id="27406"/>
    <lineage>
        <taxon>Eukaryota</taxon>
        <taxon>Metazoa</taxon>
        <taxon>Ecdysozoa</taxon>
        <taxon>Arthropoda</taxon>
        <taxon>Crustacea</taxon>
        <taxon>Multicrustacea</taxon>
        <taxon>Malacostraca</taxon>
        <taxon>Eumalacostraca</taxon>
        <taxon>Eucarida</taxon>
        <taxon>Decapoda</taxon>
        <taxon>Pleocyemata</taxon>
        <taxon>Astacidea</taxon>
        <taxon>Parastacoidea</taxon>
        <taxon>Parastacidae</taxon>
        <taxon>Cherax</taxon>
    </lineage>
</organism>
<dbReference type="Proteomes" id="UP001445076">
    <property type="component" value="Unassembled WGS sequence"/>
</dbReference>
<dbReference type="InterPro" id="IPR009003">
    <property type="entry name" value="Peptidase_S1_PA"/>
</dbReference>
<dbReference type="EMBL" id="JARKIK010000079">
    <property type="protein sequence ID" value="KAK8726572.1"/>
    <property type="molecule type" value="Genomic_DNA"/>
</dbReference>
<dbReference type="InterPro" id="IPR001254">
    <property type="entry name" value="Trypsin_dom"/>
</dbReference>
<dbReference type="PANTHER" id="PTHR24258">
    <property type="entry name" value="SERINE PROTEASE-RELATED"/>
    <property type="match status" value="1"/>
</dbReference>
<keyword evidence="3" id="KW-1185">Reference proteome</keyword>
<protein>
    <recommendedName>
        <fullName evidence="1">Peptidase S1 domain-containing protein</fullName>
    </recommendedName>
</protein>
<dbReference type="PANTHER" id="PTHR24258:SF116">
    <property type="entry name" value="FI16631P1-RELATED"/>
    <property type="match status" value="1"/>
</dbReference>
<comment type="caution">
    <text evidence="2">The sequence shown here is derived from an EMBL/GenBank/DDBJ whole genome shotgun (WGS) entry which is preliminary data.</text>
</comment>
<proteinExistence type="predicted"/>
<dbReference type="GO" id="GO:0006508">
    <property type="term" value="P:proteolysis"/>
    <property type="evidence" value="ECO:0007669"/>
    <property type="project" value="InterPro"/>
</dbReference>
<evidence type="ECO:0000259" key="1">
    <source>
        <dbReference type="Pfam" id="PF00089"/>
    </source>
</evidence>
<evidence type="ECO:0000313" key="2">
    <source>
        <dbReference type="EMBL" id="KAK8726572.1"/>
    </source>
</evidence>
<sequence length="106" mass="11329">ILIASNPFTAFSLPQGDSGGPLTEQVVRNGSACEHTVVGVVSFGQGYNYSPCGLMGVYTRVSAYLDWITGFIAPNTTTTYMPATTTTTSTTTTMTQTTSTNYLYFL</sequence>
<dbReference type="GO" id="GO:0004252">
    <property type="term" value="F:serine-type endopeptidase activity"/>
    <property type="evidence" value="ECO:0007669"/>
    <property type="project" value="InterPro"/>
</dbReference>
<gene>
    <name evidence="2" type="ORF">OTU49_010313</name>
</gene>
<dbReference type="AlphaFoldDB" id="A0AAW0W8Y1"/>
<dbReference type="Gene3D" id="2.40.10.10">
    <property type="entry name" value="Trypsin-like serine proteases"/>
    <property type="match status" value="1"/>
</dbReference>
<accession>A0AAW0W8Y1</accession>
<dbReference type="InterPro" id="IPR043504">
    <property type="entry name" value="Peptidase_S1_PA_chymotrypsin"/>
</dbReference>
<reference evidence="2 3" key="1">
    <citation type="journal article" date="2024" name="BMC Genomics">
        <title>Genome assembly of redclaw crayfish (Cherax quadricarinatus) provides insights into its immune adaptation and hypoxia tolerance.</title>
        <authorList>
            <person name="Liu Z."/>
            <person name="Zheng J."/>
            <person name="Li H."/>
            <person name="Fang K."/>
            <person name="Wang S."/>
            <person name="He J."/>
            <person name="Zhou D."/>
            <person name="Weng S."/>
            <person name="Chi M."/>
            <person name="Gu Z."/>
            <person name="He J."/>
            <person name="Li F."/>
            <person name="Wang M."/>
        </authorList>
    </citation>
    <scope>NUCLEOTIDE SEQUENCE [LARGE SCALE GENOMIC DNA]</scope>
    <source>
        <strain evidence="2">ZL_2023a</strain>
    </source>
</reference>
<feature type="non-terminal residue" evidence="2">
    <location>
        <position position="1"/>
    </location>
</feature>
<feature type="domain" description="Peptidase S1" evidence="1">
    <location>
        <begin position="15"/>
        <end position="68"/>
    </location>
</feature>
<evidence type="ECO:0000313" key="3">
    <source>
        <dbReference type="Proteomes" id="UP001445076"/>
    </source>
</evidence>
<dbReference type="SUPFAM" id="SSF50494">
    <property type="entry name" value="Trypsin-like serine proteases"/>
    <property type="match status" value="1"/>
</dbReference>
<name>A0AAW0W8Y1_CHEQU</name>
<dbReference type="Pfam" id="PF00089">
    <property type="entry name" value="Trypsin"/>
    <property type="match status" value="1"/>
</dbReference>